<dbReference type="PANTHER" id="PTHR48022">
    <property type="entry name" value="PLASTIDIC GLUCOSE TRANSPORTER 4"/>
    <property type="match status" value="1"/>
</dbReference>
<evidence type="ECO:0000256" key="9">
    <source>
        <dbReference type="SAM" id="Phobius"/>
    </source>
</evidence>
<dbReference type="Pfam" id="PF00083">
    <property type="entry name" value="Sugar_tr"/>
    <property type="match status" value="1"/>
</dbReference>
<feature type="transmembrane region" description="Helical" evidence="9">
    <location>
        <begin position="68"/>
        <end position="88"/>
    </location>
</feature>
<dbReference type="InterPro" id="IPR005828">
    <property type="entry name" value="MFS_sugar_transport-like"/>
</dbReference>
<dbReference type="SUPFAM" id="SSF103473">
    <property type="entry name" value="MFS general substrate transporter"/>
    <property type="match status" value="1"/>
</dbReference>
<dbReference type="PANTHER" id="PTHR48022:SF23">
    <property type="entry name" value="MAJOR FACILITATOR SUPERFAMILY (MFS) PROFILE DOMAIN-CONTAINING PROTEIN"/>
    <property type="match status" value="1"/>
</dbReference>
<feature type="transmembrane region" description="Helical" evidence="9">
    <location>
        <begin position="35"/>
        <end position="56"/>
    </location>
</feature>
<dbReference type="STRING" id="1441469.A0A225ACU5"/>
<feature type="transmembrane region" description="Helical" evidence="9">
    <location>
        <begin position="263"/>
        <end position="280"/>
    </location>
</feature>
<dbReference type="PROSITE" id="PS50850">
    <property type="entry name" value="MFS"/>
    <property type="match status" value="1"/>
</dbReference>
<evidence type="ECO:0000256" key="2">
    <source>
        <dbReference type="ARBA" id="ARBA00010992"/>
    </source>
</evidence>
<evidence type="ECO:0000256" key="1">
    <source>
        <dbReference type="ARBA" id="ARBA00004141"/>
    </source>
</evidence>
<feature type="transmembrane region" description="Helical" evidence="9">
    <location>
        <begin position="195"/>
        <end position="219"/>
    </location>
</feature>
<reference evidence="11 12" key="1">
    <citation type="submission" date="2015-06" db="EMBL/GenBank/DDBJ databases">
        <title>Talaromyces atroroseus IBT 11181 draft genome.</title>
        <authorList>
            <person name="Rasmussen K.B."/>
            <person name="Rasmussen S."/>
            <person name="Petersen B."/>
            <person name="Sicheritz-Ponten T."/>
            <person name="Mortensen U.H."/>
            <person name="Thrane U."/>
        </authorList>
    </citation>
    <scope>NUCLEOTIDE SEQUENCE [LARGE SCALE GENOMIC DNA]</scope>
    <source>
        <strain evidence="11 12">IBT 11181</strain>
    </source>
</reference>
<feature type="transmembrane region" description="Helical" evidence="9">
    <location>
        <begin position="231"/>
        <end position="251"/>
    </location>
</feature>
<keyword evidence="5 9" id="KW-1133">Transmembrane helix</keyword>
<dbReference type="PRINTS" id="PR00171">
    <property type="entry name" value="SUGRTRNSPORT"/>
</dbReference>
<keyword evidence="6 9" id="KW-0472">Membrane</keyword>
<comment type="similarity">
    <text evidence="2 7">Belongs to the major facilitator superfamily. Sugar transporter (TC 2.A.1.1) family.</text>
</comment>
<feature type="transmembrane region" description="Helical" evidence="9">
    <location>
        <begin position="300"/>
        <end position="322"/>
    </location>
</feature>
<dbReference type="AlphaFoldDB" id="A0A225ACU5"/>
<feature type="transmembrane region" description="Helical" evidence="9">
    <location>
        <begin position="9"/>
        <end position="29"/>
    </location>
</feature>
<evidence type="ECO:0000259" key="10">
    <source>
        <dbReference type="PROSITE" id="PS50850"/>
    </source>
</evidence>
<feature type="region of interest" description="Disordered" evidence="8">
    <location>
        <begin position="419"/>
        <end position="446"/>
    </location>
</feature>
<feature type="transmembrane region" description="Helical" evidence="9">
    <location>
        <begin position="366"/>
        <end position="388"/>
    </location>
</feature>
<keyword evidence="4 9" id="KW-0812">Transmembrane</keyword>
<dbReference type="Gene3D" id="1.20.1250.20">
    <property type="entry name" value="MFS general substrate transporter like domains"/>
    <property type="match status" value="1"/>
</dbReference>
<dbReference type="NCBIfam" id="TIGR00879">
    <property type="entry name" value="SP"/>
    <property type="match status" value="1"/>
</dbReference>
<evidence type="ECO:0000256" key="6">
    <source>
        <dbReference type="ARBA" id="ARBA00023136"/>
    </source>
</evidence>
<accession>A0A225ACU5</accession>
<comment type="caution">
    <text evidence="11">The sequence shown here is derived from an EMBL/GenBank/DDBJ whole genome shotgun (WGS) entry which is preliminary data.</text>
</comment>
<feature type="transmembrane region" description="Helical" evidence="9">
    <location>
        <begin position="334"/>
        <end position="354"/>
    </location>
</feature>
<dbReference type="OrthoDB" id="5296287at2759"/>
<dbReference type="GO" id="GO:0016020">
    <property type="term" value="C:membrane"/>
    <property type="evidence" value="ECO:0007669"/>
    <property type="project" value="UniProtKB-SubCell"/>
</dbReference>
<evidence type="ECO:0000313" key="11">
    <source>
        <dbReference type="EMBL" id="OKL56733.1"/>
    </source>
</evidence>
<sequence>MESRGRKIVILMAAVVYTIGALLMAINFGSLAELLTARVVSGIGSGIAYSSGPVYITEIAPTELCGMISTFYNAGIMSGVAGAYWINLAASEVLPMSSNWQWRVAMILQMIPSTILIVGWPFFPESPRYLMRRGNVRAAKNSLMRLRGGLDESNPYFSHEYQDLLRHVEPDTQSSWQTLKQFIQQCVQNQSTRKILFFVLLIQTFFIMSGGNSITYYAPTVLKSIGFDSELVLLFTAVYGTIKFISVFFYAVFLTERFGRRPLLLIGSAINLACLVYLAAYLGKNNPSNAISSSDASPAAIVAVVAMCLFAIGYGFGWAPTFSLSAAEICPTRIRGSVVTIAFLYQNLLNFRITRGFPNMTESMHAYGPFALFAAFTFCSTAWVFFAFPECKGRNMESTEALFERPWYKIGLAPVSRDDESKELQEEAKEISSQHNEYTNKDEQNI</sequence>
<dbReference type="Proteomes" id="UP000214365">
    <property type="component" value="Unassembled WGS sequence"/>
</dbReference>
<evidence type="ECO:0000256" key="5">
    <source>
        <dbReference type="ARBA" id="ARBA00022989"/>
    </source>
</evidence>
<dbReference type="GeneID" id="31007623"/>
<gene>
    <name evidence="11" type="ORF">UA08_07867</name>
</gene>
<dbReference type="GO" id="GO:0005351">
    <property type="term" value="F:carbohydrate:proton symporter activity"/>
    <property type="evidence" value="ECO:0007669"/>
    <property type="project" value="TreeGrafter"/>
</dbReference>
<dbReference type="EMBL" id="LFMY01000013">
    <property type="protein sequence ID" value="OKL56733.1"/>
    <property type="molecule type" value="Genomic_DNA"/>
</dbReference>
<dbReference type="RefSeq" id="XP_020116854.1">
    <property type="nucleotide sequence ID" value="XM_020262764.1"/>
</dbReference>
<keyword evidence="3 7" id="KW-0813">Transport</keyword>
<keyword evidence="12" id="KW-1185">Reference proteome</keyword>
<dbReference type="InterPro" id="IPR003663">
    <property type="entry name" value="Sugar/inositol_transpt"/>
</dbReference>
<proteinExistence type="inferred from homology"/>
<comment type="subcellular location">
    <subcellularLocation>
        <location evidence="1">Membrane</location>
        <topology evidence="1">Multi-pass membrane protein</topology>
    </subcellularLocation>
</comment>
<name>A0A225ACU5_TALAT</name>
<feature type="domain" description="Major facilitator superfamily (MFS) profile" evidence="10">
    <location>
        <begin position="1"/>
        <end position="392"/>
    </location>
</feature>
<evidence type="ECO:0000313" key="12">
    <source>
        <dbReference type="Proteomes" id="UP000214365"/>
    </source>
</evidence>
<evidence type="ECO:0000256" key="4">
    <source>
        <dbReference type="ARBA" id="ARBA00022692"/>
    </source>
</evidence>
<evidence type="ECO:0000256" key="3">
    <source>
        <dbReference type="ARBA" id="ARBA00022448"/>
    </source>
</evidence>
<evidence type="ECO:0000256" key="8">
    <source>
        <dbReference type="SAM" id="MobiDB-lite"/>
    </source>
</evidence>
<protein>
    <recommendedName>
        <fullName evidence="10">Major facilitator superfamily (MFS) profile domain-containing protein</fullName>
    </recommendedName>
</protein>
<dbReference type="InterPro" id="IPR050360">
    <property type="entry name" value="MFS_Sugar_Transporters"/>
</dbReference>
<dbReference type="InterPro" id="IPR036259">
    <property type="entry name" value="MFS_trans_sf"/>
</dbReference>
<feature type="transmembrane region" description="Helical" evidence="9">
    <location>
        <begin position="100"/>
        <end position="123"/>
    </location>
</feature>
<evidence type="ECO:0000256" key="7">
    <source>
        <dbReference type="RuleBase" id="RU003346"/>
    </source>
</evidence>
<organism evidence="11 12">
    <name type="scientific">Talaromyces atroroseus</name>
    <dbReference type="NCBI Taxonomy" id="1441469"/>
    <lineage>
        <taxon>Eukaryota</taxon>
        <taxon>Fungi</taxon>
        <taxon>Dikarya</taxon>
        <taxon>Ascomycota</taxon>
        <taxon>Pezizomycotina</taxon>
        <taxon>Eurotiomycetes</taxon>
        <taxon>Eurotiomycetidae</taxon>
        <taxon>Eurotiales</taxon>
        <taxon>Trichocomaceae</taxon>
        <taxon>Talaromyces</taxon>
        <taxon>Talaromyces sect. Trachyspermi</taxon>
    </lineage>
</organism>
<dbReference type="InterPro" id="IPR020846">
    <property type="entry name" value="MFS_dom"/>
</dbReference>